<name>A0A6N6MV56_9HYPH</name>
<protein>
    <submittedName>
        <fullName evidence="3">Uncharacterized protein</fullName>
    </submittedName>
</protein>
<feature type="signal peptide" evidence="2">
    <location>
        <begin position="1"/>
        <end position="34"/>
    </location>
</feature>
<keyword evidence="2" id="KW-0732">Signal</keyword>
<organism evidence="3 4">
    <name type="scientific">Methylobacterium planeticum</name>
    <dbReference type="NCBI Taxonomy" id="2615211"/>
    <lineage>
        <taxon>Bacteria</taxon>
        <taxon>Pseudomonadati</taxon>
        <taxon>Pseudomonadota</taxon>
        <taxon>Alphaproteobacteria</taxon>
        <taxon>Hyphomicrobiales</taxon>
        <taxon>Methylobacteriaceae</taxon>
        <taxon>Methylobacterium</taxon>
    </lineage>
</organism>
<gene>
    <name evidence="3" type="ORF">F6X51_14265</name>
</gene>
<feature type="region of interest" description="Disordered" evidence="1">
    <location>
        <begin position="36"/>
        <end position="88"/>
    </location>
</feature>
<evidence type="ECO:0000313" key="4">
    <source>
        <dbReference type="Proteomes" id="UP000441523"/>
    </source>
</evidence>
<sequence>MPRYAGVRRFSMSTPRLLAAALSFGALTILPAAAQAPAQTGTGGGPASTVTAPNTSSVGRTKPPGAAAGGITPGDRTERTPQEKADDQIQKGICIGCNAK</sequence>
<proteinExistence type="predicted"/>
<feature type="compositionally biased region" description="Polar residues" evidence="1">
    <location>
        <begin position="48"/>
        <end position="59"/>
    </location>
</feature>
<feature type="compositionally biased region" description="Basic and acidic residues" evidence="1">
    <location>
        <begin position="75"/>
        <end position="88"/>
    </location>
</feature>
<comment type="caution">
    <text evidence="3">The sequence shown here is derived from an EMBL/GenBank/DDBJ whole genome shotgun (WGS) entry which is preliminary data.</text>
</comment>
<dbReference type="Proteomes" id="UP000441523">
    <property type="component" value="Unassembled WGS sequence"/>
</dbReference>
<feature type="chain" id="PRO_5026738643" evidence="2">
    <location>
        <begin position="35"/>
        <end position="100"/>
    </location>
</feature>
<reference evidence="3 4" key="1">
    <citation type="submission" date="2019-09" db="EMBL/GenBank/DDBJ databases">
        <title>YIM 132548 draft genome.</title>
        <authorList>
            <person name="Jiang L."/>
        </authorList>
    </citation>
    <scope>NUCLEOTIDE SEQUENCE [LARGE SCALE GENOMIC DNA]</scope>
    <source>
        <strain evidence="3 4">YIM 132548</strain>
    </source>
</reference>
<keyword evidence="4" id="KW-1185">Reference proteome</keyword>
<accession>A0A6N6MV56</accession>
<dbReference type="EMBL" id="VZZJ01000011">
    <property type="protein sequence ID" value="KAB1072768.1"/>
    <property type="molecule type" value="Genomic_DNA"/>
</dbReference>
<dbReference type="AlphaFoldDB" id="A0A6N6MV56"/>
<evidence type="ECO:0000313" key="3">
    <source>
        <dbReference type="EMBL" id="KAB1072768.1"/>
    </source>
</evidence>
<evidence type="ECO:0000256" key="1">
    <source>
        <dbReference type="SAM" id="MobiDB-lite"/>
    </source>
</evidence>
<evidence type="ECO:0000256" key="2">
    <source>
        <dbReference type="SAM" id="SignalP"/>
    </source>
</evidence>